<feature type="domain" description="Aerobactin siderophore biosynthesis IucA/IucC N-terminal" evidence="2">
    <location>
        <begin position="128"/>
        <end position="367"/>
    </location>
</feature>
<dbReference type="HOGENOM" id="CLU_018524_0_1_5"/>
<dbReference type="PANTHER" id="PTHR34384:SF6">
    <property type="entry name" value="STAPHYLOFERRIN B SYNTHASE"/>
    <property type="match status" value="1"/>
</dbReference>
<dbReference type="EMBL" id="CP002418">
    <property type="protein sequence ID" value="ADU44761.1"/>
    <property type="molecule type" value="Genomic_DNA"/>
</dbReference>
<dbReference type="InterPro" id="IPR022770">
    <property type="entry name" value="IucA/IucC-like_C"/>
</dbReference>
<evidence type="ECO:0000256" key="1">
    <source>
        <dbReference type="ARBA" id="ARBA00004924"/>
    </source>
</evidence>
<accession>E6VNN3</accession>
<dbReference type="AlphaFoldDB" id="E6VNN3"/>
<dbReference type="PANTHER" id="PTHR34384">
    <property type="entry name" value="L-2,3-DIAMINOPROPANOATE--CITRATE LIGASE"/>
    <property type="match status" value="1"/>
</dbReference>
<dbReference type="GO" id="GO:0016881">
    <property type="term" value="F:acid-amino acid ligase activity"/>
    <property type="evidence" value="ECO:0007669"/>
    <property type="project" value="UniProtKB-ARBA"/>
</dbReference>
<dbReference type="Gene3D" id="1.10.510.40">
    <property type="match status" value="1"/>
</dbReference>
<sequence>MSLPCDLVGRPEERVVRQLTAAALYENLFGPVDLTPCPPRRFEWWNNGRAWRARGRIGAFGRPRLETGKVEWLASDGWRSASIADVVAALPGAAPARALLRRELEQTEALMRWNHRHIRRRDRRRMAFSELDAAVDEGHPYHPCFKSRTGFDERDHQLYGPEAGNAFQLVWLAVAREELHLSLPEPEETFWKCQLGAEELNRISARAASLGLDRRQFGLIPIHPWQWRHLAEDRLRPLIRSGRVHTLGAAGDPYRASQSVRSLSNARDPRRTGVKLALRIVNTSTRRHLEPHSVGTAPVLSRWLGDIIDSDPLFRSRYQIDILREFAGAIVDRDGPLGGEVAAIWRESVESKLADGEAAVPFNALMAIESDGRPFIDPWMERYGVKPWLDRLIEVAVLPVWRLLVVHGIATEAHGQNMVLVHRDGWPERLILRDFHDSLEFVPEFLGDRGSAPDFAALHPDYRNALPNQYYWMQNPADLRDLFVDCLFVFNLAEIAHLVHSCYGVDETTFWHRVTRHLAADIAEHDLGDRVAQLGFETRQILIESLLARKLGLADDLQHAAHNPLAGFAPIAREYA</sequence>
<dbReference type="eggNOG" id="COG4264">
    <property type="taxonomic scope" value="Bacteria"/>
</dbReference>
<dbReference type="Proteomes" id="UP000001402">
    <property type="component" value="Chromosome"/>
</dbReference>
<dbReference type="InterPro" id="IPR037455">
    <property type="entry name" value="LucA/IucC-like"/>
</dbReference>
<dbReference type="Pfam" id="PF04183">
    <property type="entry name" value="IucA_IucC"/>
    <property type="match status" value="1"/>
</dbReference>
<organism evidence="4 5">
    <name type="scientific">Rhodopseudomonas palustris (strain DX-1)</name>
    <dbReference type="NCBI Taxonomy" id="652103"/>
    <lineage>
        <taxon>Bacteria</taxon>
        <taxon>Pseudomonadati</taxon>
        <taxon>Pseudomonadota</taxon>
        <taxon>Alphaproteobacteria</taxon>
        <taxon>Hyphomicrobiales</taxon>
        <taxon>Nitrobacteraceae</taxon>
        <taxon>Rhodopseudomonas</taxon>
    </lineage>
</organism>
<dbReference type="Gene3D" id="6.10.250.3370">
    <property type="match status" value="1"/>
</dbReference>
<evidence type="ECO:0000313" key="4">
    <source>
        <dbReference type="EMBL" id="ADU44761.1"/>
    </source>
</evidence>
<dbReference type="KEGG" id="rpx:Rpdx1_3182"/>
<evidence type="ECO:0000259" key="3">
    <source>
        <dbReference type="Pfam" id="PF06276"/>
    </source>
</evidence>
<dbReference type="InterPro" id="IPR007310">
    <property type="entry name" value="Aerobactin_biosyn_IucA/IucC_N"/>
</dbReference>
<name>E6VNN3_RHOPX</name>
<gene>
    <name evidence="4" type="ordered locus">Rpdx1_3182</name>
</gene>
<dbReference type="GO" id="GO:0019290">
    <property type="term" value="P:siderophore biosynthetic process"/>
    <property type="evidence" value="ECO:0007669"/>
    <property type="project" value="InterPro"/>
</dbReference>
<evidence type="ECO:0000259" key="2">
    <source>
        <dbReference type="Pfam" id="PF04183"/>
    </source>
</evidence>
<evidence type="ECO:0000313" key="5">
    <source>
        <dbReference type="Proteomes" id="UP000001402"/>
    </source>
</evidence>
<comment type="pathway">
    <text evidence="1">Siderophore biosynthesis.</text>
</comment>
<dbReference type="Pfam" id="PF06276">
    <property type="entry name" value="FhuF"/>
    <property type="match status" value="1"/>
</dbReference>
<feature type="domain" description="Aerobactin siderophore biosynthesis IucA/IucC-like C-terminal" evidence="3">
    <location>
        <begin position="388"/>
        <end position="547"/>
    </location>
</feature>
<proteinExistence type="predicted"/>
<dbReference type="BioCyc" id="RPAL652103:RPDX1_RS15690-MONOMER"/>
<reference evidence="4" key="1">
    <citation type="submission" date="2010-12" db="EMBL/GenBank/DDBJ databases">
        <title>Complete sequence of Rhodopseudomonas palustris DX-1.</title>
        <authorList>
            <consortium name="US DOE Joint Genome Institute"/>
            <person name="Lucas S."/>
            <person name="Copeland A."/>
            <person name="Lapidus A."/>
            <person name="Cheng J.-F."/>
            <person name="Goodwin L."/>
            <person name="Pitluck S."/>
            <person name="Misra M."/>
            <person name="Chertkov O."/>
            <person name="Detter J.C."/>
            <person name="Han C."/>
            <person name="Tapia R."/>
            <person name="Land M."/>
            <person name="Hauser L."/>
            <person name="Kyrpides N."/>
            <person name="Ivanova N."/>
            <person name="Ovchinnikova G."/>
            <person name="Logan B."/>
            <person name="Oda Y."/>
            <person name="Harwood C."/>
            <person name="Woyke T."/>
        </authorList>
    </citation>
    <scope>NUCLEOTIDE SEQUENCE [LARGE SCALE GENOMIC DNA]</scope>
    <source>
        <strain evidence="4">DX-1</strain>
    </source>
</reference>
<dbReference type="STRING" id="652103.Rpdx1_3182"/>
<protein>
    <submittedName>
        <fullName evidence="4">IucA/IucC family protein</fullName>
    </submittedName>
</protein>